<evidence type="ECO:0000313" key="16">
    <source>
        <dbReference type="Proteomes" id="UP000515124"/>
    </source>
</evidence>
<evidence type="ECO:0000256" key="5">
    <source>
        <dbReference type="ARBA" id="ARBA00022729"/>
    </source>
</evidence>
<organism evidence="16 17">
    <name type="scientific">Prunus avium</name>
    <name type="common">Cherry</name>
    <name type="synonym">Cerasus avium</name>
    <dbReference type="NCBI Taxonomy" id="42229"/>
    <lineage>
        <taxon>Eukaryota</taxon>
        <taxon>Viridiplantae</taxon>
        <taxon>Streptophyta</taxon>
        <taxon>Embryophyta</taxon>
        <taxon>Tracheophyta</taxon>
        <taxon>Spermatophyta</taxon>
        <taxon>Magnoliopsida</taxon>
        <taxon>eudicotyledons</taxon>
        <taxon>Gunneridae</taxon>
        <taxon>Pentapetalae</taxon>
        <taxon>rosids</taxon>
        <taxon>fabids</taxon>
        <taxon>Rosales</taxon>
        <taxon>Rosaceae</taxon>
        <taxon>Amygdaloideae</taxon>
        <taxon>Amygdaleae</taxon>
        <taxon>Prunus</taxon>
    </lineage>
</organism>
<dbReference type="InterPro" id="IPR039391">
    <property type="entry name" value="Phytocyanin-like"/>
</dbReference>
<evidence type="ECO:0000259" key="15">
    <source>
        <dbReference type="PROSITE" id="PS51485"/>
    </source>
</evidence>
<comment type="subcellular location">
    <subcellularLocation>
        <location evidence="1">Membrane</location>
        <topology evidence="1">Single-pass type I membrane protein</topology>
    </subcellularLocation>
</comment>
<dbReference type="PANTHER" id="PTHR33021:SF533">
    <property type="entry name" value="PHYTOCYANIN DOMAIN-CONTAINING PROTEIN"/>
    <property type="match status" value="1"/>
</dbReference>
<evidence type="ECO:0000256" key="8">
    <source>
        <dbReference type="ARBA" id="ARBA00023008"/>
    </source>
</evidence>
<evidence type="ECO:0000256" key="9">
    <source>
        <dbReference type="ARBA" id="ARBA00023136"/>
    </source>
</evidence>
<evidence type="ECO:0000256" key="4">
    <source>
        <dbReference type="ARBA" id="ARBA00022723"/>
    </source>
</evidence>
<dbReference type="KEGG" id="pavi:110773506"/>
<dbReference type="GO" id="GO:0046872">
    <property type="term" value="F:metal ion binding"/>
    <property type="evidence" value="ECO:0007669"/>
    <property type="project" value="UniProtKB-KW"/>
</dbReference>
<dbReference type="PANTHER" id="PTHR33021">
    <property type="entry name" value="BLUE COPPER PROTEIN"/>
    <property type="match status" value="1"/>
</dbReference>
<keyword evidence="10" id="KW-1015">Disulfide bond</keyword>
<dbReference type="SUPFAM" id="SSF49503">
    <property type="entry name" value="Cupredoxins"/>
    <property type="match status" value="1"/>
</dbReference>
<proteinExistence type="predicted"/>
<feature type="domain" description="Phytocyanin" evidence="15">
    <location>
        <begin position="23"/>
        <end position="123"/>
    </location>
</feature>
<reference evidence="17" key="1">
    <citation type="submission" date="2025-08" db="UniProtKB">
        <authorList>
            <consortium name="RefSeq"/>
        </authorList>
    </citation>
    <scope>IDENTIFICATION</scope>
</reference>
<dbReference type="GO" id="GO:0005886">
    <property type="term" value="C:plasma membrane"/>
    <property type="evidence" value="ECO:0007669"/>
    <property type="project" value="TreeGrafter"/>
</dbReference>
<evidence type="ECO:0000256" key="3">
    <source>
        <dbReference type="ARBA" id="ARBA00022692"/>
    </source>
</evidence>
<dbReference type="PROSITE" id="PS51485">
    <property type="entry name" value="PHYTOCYANIN"/>
    <property type="match status" value="1"/>
</dbReference>
<keyword evidence="2" id="KW-0813">Transport</keyword>
<sequence length="175" mass="18350">MASSNLYITLVTLAIFAPSVLATDYVVGDDKGWTINFDYQAWAQGKSFYVGDNLVFNYPKGAHTVLKVNGTGFQQCAAPLDSVPLTSGKDVINLATPGRKWYICGVGQHCELGNQKLLITVLPSPSSSAPSPSPSSWPSATAGPGPSASAATTTVGTRFALMMLLTIGFLGMLMA</sequence>
<dbReference type="CDD" id="cd04216">
    <property type="entry name" value="Phytocyanin"/>
    <property type="match status" value="1"/>
</dbReference>
<feature type="signal peptide" evidence="14">
    <location>
        <begin position="1"/>
        <end position="22"/>
    </location>
</feature>
<evidence type="ECO:0000256" key="2">
    <source>
        <dbReference type="ARBA" id="ARBA00022448"/>
    </source>
</evidence>
<name>A0A6P5U3H5_PRUAV</name>
<feature type="transmembrane region" description="Helical" evidence="13">
    <location>
        <begin position="155"/>
        <end position="174"/>
    </location>
</feature>
<dbReference type="GO" id="GO:0009610">
    <property type="term" value="P:response to symbiotic fungus"/>
    <property type="evidence" value="ECO:0007669"/>
    <property type="project" value="UniProtKB-ARBA"/>
</dbReference>
<dbReference type="GeneID" id="110773506"/>
<evidence type="ECO:0000256" key="12">
    <source>
        <dbReference type="SAM" id="MobiDB-lite"/>
    </source>
</evidence>
<gene>
    <name evidence="17" type="primary">LOC110773506</name>
</gene>
<keyword evidence="11" id="KW-0325">Glycoprotein</keyword>
<dbReference type="RefSeq" id="XP_021833725.1">
    <property type="nucleotide sequence ID" value="XM_021978033.1"/>
</dbReference>
<keyword evidence="7 13" id="KW-1133">Transmembrane helix</keyword>
<evidence type="ECO:0000256" key="7">
    <source>
        <dbReference type="ARBA" id="ARBA00022989"/>
    </source>
</evidence>
<evidence type="ECO:0000256" key="11">
    <source>
        <dbReference type="ARBA" id="ARBA00023180"/>
    </source>
</evidence>
<keyword evidence="5 14" id="KW-0732">Signal</keyword>
<dbReference type="InterPro" id="IPR003245">
    <property type="entry name" value="Phytocyanin_dom"/>
</dbReference>
<dbReference type="Proteomes" id="UP000515124">
    <property type="component" value="Unplaced"/>
</dbReference>
<dbReference type="Pfam" id="PF02298">
    <property type="entry name" value="Cu_bind_like"/>
    <property type="match status" value="1"/>
</dbReference>
<dbReference type="GO" id="GO:0009055">
    <property type="term" value="F:electron transfer activity"/>
    <property type="evidence" value="ECO:0007669"/>
    <property type="project" value="InterPro"/>
</dbReference>
<keyword evidence="9 13" id="KW-0472">Membrane</keyword>
<keyword evidence="16" id="KW-1185">Reference proteome</keyword>
<feature type="chain" id="PRO_5028342507" evidence="14">
    <location>
        <begin position="23"/>
        <end position="175"/>
    </location>
</feature>
<evidence type="ECO:0000256" key="1">
    <source>
        <dbReference type="ARBA" id="ARBA00004479"/>
    </source>
</evidence>
<dbReference type="AlphaFoldDB" id="A0A6P5U3H5"/>
<evidence type="ECO:0000256" key="14">
    <source>
        <dbReference type="SAM" id="SignalP"/>
    </source>
</evidence>
<feature type="region of interest" description="Disordered" evidence="12">
    <location>
        <begin position="129"/>
        <end position="149"/>
    </location>
</feature>
<accession>A0A6P5U3H5</accession>
<evidence type="ECO:0000313" key="17">
    <source>
        <dbReference type="RefSeq" id="XP_021833725.1"/>
    </source>
</evidence>
<keyword evidence="3 13" id="KW-0812">Transmembrane</keyword>
<dbReference type="InterPro" id="IPR008972">
    <property type="entry name" value="Cupredoxin"/>
</dbReference>
<keyword evidence="4" id="KW-0479">Metal-binding</keyword>
<protein>
    <submittedName>
        <fullName evidence="17">Mavicyanin-like</fullName>
    </submittedName>
</protein>
<evidence type="ECO:0000256" key="6">
    <source>
        <dbReference type="ARBA" id="ARBA00022982"/>
    </source>
</evidence>
<dbReference type="FunFam" id="2.60.40.420:FF:000067">
    <property type="entry name" value="Cupredoxin superfamily protein"/>
    <property type="match status" value="1"/>
</dbReference>
<keyword evidence="8" id="KW-0186">Copper</keyword>
<keyword evidence="6" id="KW-0249">Electron transport</keyword>
<evidence type="ECO:0000256" key="10">
    <source>
        <dbReference type="ARBA" id="ARBA00023157"/>
    </source>
</evidence>
<evidence type="ECO:0000256" key="13">
    <source>
        <dbReference type="SAM" id="Phobius"/>
    </source>
</evidence>
<dbReference type="Gene3D" id="2.60.40.420">
    <property type="entry name" value="Cupredoxins - blue copper proteins"/>
    <property type="match status" value="1"/>
</dbReference>